<evidence type="ECO:0000313" key="4">
    <source>
        <dbReference type="EMBL" id="MFD2935492.1"/>
    </source>
</evidence>
<feature type="transmembrane region" description="Helical" evidence="2">
    <location>
        <begin position="425"/>
        <end position="445"/>
    </location>
</feature>
<dbReference type="Pfam" id="PF06580">
    <property type="entry name" value="His_kinase"/>
    <property type="match status" value="1"/>
</dbReference>
<dbReference type="SUPFAM" id="SSF48452">
    <property type="entry name" value="TPR-like"/>
    <property type="match status" value="2"/>
</dbReference>
<dbReference type="Pfam" id="PF14559">
    <property type="entry name" value="TPR_19"/>
    <property type="match status" value="1"/>
</dbReference>
<evidence type="ECO:0000256" key="1">
    <source>
        <dbReference type="SAM" id="Coils"/>
    </source>
</evidence>
<proteinExistence type="predicted"/>
<evidence type="ECO:0000259" key="3">
    <source>
        <dbReference type="Pfam" id="PF06580"/>
    </source>
</evidence>
<keyword evidence="2" id="KW-1133">Transmembrane helix</keyword>
<keyword evidence="1" id="KW-0175">Coiled coil</keyword>
<gene>
    <name evidence="4" type="ORF">ACFS25_17045</name>
</gene>
<dbReference type="InterPro" id="IPR036890">
    <property type="entry name" value="HATPase_C_sf"/>
</dbReference>
<sequence>MKLRYTLIFLLVSLLAYSADELNVDRLRRVLPSLAGTRRVDVLNKLSEYYLWRKADSAGYFADQALSLSRTLPYQYGIDLAEFNTGSVAMRKGHSREAEPLLRQAIDKFRQTDPYHAGWAMCYLGDDLMKTAHYPESIKYLTASRSLLQNYRRGDPGKPLTFLGLVYGAMGDYETGLEKARQSYVERLKMEDVLALGWSYYNLATLYGYVDDFQAAIDHLHLAERAFKTGFEPDFVYASFAKVFKRMNRPDSAIFYLNKALKLAPKGISTRVAIGDLALADKQYDKAIDIFKPALAEARSSNKVEAVMADLRYLASAYQGKNDDRQAIPYAQELYELAKKTGARPRLRDASELLWKSYDHLGDTKQAYRYLTEYSALRETLLNNQFKANLFSLKSQVEIDQKQARIDLLNKEKVIISQQLKQESLAKWLLVVGLAIVSLLALIGYRNIRLSRQNATLEAEQLKSRFRVEQMENQHQQDELRRHAEQLEIKALRAQMNPHFIFNCLNSINRYILVNDRMAASDYLTTFATLIRMVLENSGHSLITLADELEMLKLYLELERLRFKNAFNFSITFINALDTGIIRIPPLLLQPFAENAIWHGLMHKDGPGNIDIAFRLEETILYCIITDDGVGRQQAGNMNAKPAEKRKSLGMQLTAERLALLSSPNQTDSFFDIEDLVDEQGAATGTKVLLKIPYQKLTMTSN</sequence>
<dbReference type="InterPro" id="IPR011990">
    <property type="entry name" value="TPR-like_helical_dom_sf"/>
</dbReference>
<dbReference type="InterPro" id="IPR010559">
    <property type="entry name" value="Sig_transdc_His_kin_internal"/>
</dbReference>
<keyword evidence="4" id="KW-0808">Transferase</keyword>
<dbReference type="InterPro" id="IPR050640">
    <property type="entry name" value="Bact_2-comp_sensor_kinase"/>
</dbReference>
<dbReference type="EMBL" id="JBHUOM010000018">
    <property type="protein sequence ID" value="MFD2935492.1"/>
    <property type="molecule type" value="Genomic_DNA"/>
</dbReference>
<dbReference type="SUPFAM" id="SSF55874">
    <property type="entry name" value="ATPase domain of HSP90 chaperone/DNA topoisomerase II/histidine kinase"/>
    <property type="match status" value="1"/>
</dbReference>
<dbReference type="GO" id="GO:0016301">
    <property type="term" value="F:kinase activity"/>
    <property type="evidence" value="ECO:0007669"/>
    <property type="project" value="UniProtKB-KW"/>
</dbReference>
<dbReference type="Gene3D" id="3.30.565.10">
    <property type="entry name" value="Histidine kinase-like ATPase, C-terminal domain"/>
    <property type="match status" value="1"/>
</dbReference>
<reference evidence="5" key="1">
    <citation type="journal article" date="2019" name="Int. J. Syst. Evol. Microbiol.">
        <title>The Global Catalogue of Microorganisms (GCM) 10K type strain sequencing project: providing services to taxonomists for standard genome sequencing and annotation.</title>
        <authorList>
            <consortium name="The Broad Institute Genomics Platform"/>
            <consortium name="The Broad Institute Genome Sequencing Center for Infectious Disease"/>
            <person name="Wu L."/>
            <person name="Ma J."/>
        </authorList>
    </citation>
    <scope>NUCLEOTIDE SEQUENCE [LARGE SCALE GENOMIC DNA]</scope>
    <source>
        <strain evidence="5">KCTC 52490</strain>
    </source>
</reference>
<protein>
    <submittedName>
        <fullName evidence="4">Histidine kinase</fullName>
    </submittedName>
</protein>
<dbReference type="PANTHER" id="PTHR34220:SF7">
    <property type="entry name" value="SENSOR HISTIDINE KINASE YPDA"/>
    <property type="match status" value="1"/>
</dbReference>
<evidence type="ECO:0000256" key="2">
    <source>
        <dbReference type="SAM" id="Phobius"/>
    </source>
</evidence>
<dbReference type="PANTHER" id="PTHR34220">
    <property type="entry name" value="SENSOR HISTIDINE KINASE YPDA"/>
    <property type="match status" value="1"/>
</dbReference>
<dbReference type="RefSeq" id="WP_381503476.1">
    <property type="nucleotide sequence ID" value="NZ_JBHUOM010000018.1"/>
</dbReference>
<dbReference type="SMART" id="SM00028">
    <property type="entry name" value="TPR"/>
    <property type="match status" value="5"/>
</dbReference>
<feature type="domain" description="Signal transduction histidine kinase internal region" evidence="3">
    <location>
        <begin position="488"/>
        <end position="566"/>
    </location>
</feature>
<dbReference type="InterPro" id="IPR019734">
    <property type="entry name" value="TPR_rpt"/>
</dbReference>
<comment type="caution">
    <text evidence="4">The sequence shown here is derived from an EMBL/GenBank/DDBJ whole genome shotgun (WGS) entry which is preliminary data.</text>
</comment>
<keyword evidence="2" id="KW-0472">Membrane</keyword>
<dbReference type="Proteomes" id="UP001597512">
    <property type="component" value="Unassembled WGS sequence"/>
</dbReference>
<evidence type="ECO:0000313" key="5">
    <source>
        <dbReference type="Proteomes" id="UP001597512"/>
    </source>
</evidence>
<name>A0ABW6AJW7_9BACT</name>
<feature type="coiled-coil region" evidence="1">
    <location>
        <begin position="445"/>
        <end position="497"/>
    </location>
</feature>
<accession>A0ABW6AJW7</accession>
<keyword evidence="5" id="KW-1185">Reference proteome</keyword>
<organism evidence="4 5">
    <name type="scientific">Spirosoma flavum</name>
    <dbReference type="NCBI Taxonomy" id="2048557"/>
    <lineage>
        <taxon>Bacteria</taxon>
        <taxon>Pseudomonadati</taxon>
        <taxon>Bacteroidota</taxon>
        <taxon>Cytophagia</taxon>
        <taxon>Cytophagales</taxon>
        <taxon>Cytophagaceae</taxon>
        <taxon>Spirosoma</taxon>
    </lineage>
</organism>
<keyword evidence="2" id="KW-0812">Transmembrane</keyword>
<dbReference type="Gene3D" id="1.25.40.10">
    <property type="entry name" value="Tetratricopeptide repeat domain"/>
    <property type="match status" value="3"/>
</dbReference>
<keyword evidence="4" id="KW-0418">Kinase</keyword>